<accession>A0A482WRI2</accession>
<evidence type="ECO:0000313" key="2">
    <source>
        <dbReference type="Proteomes" id="UP000291343"/>
    </source>
</evidence>
<organism evidence="1 2">
    <name type="scientific">Laodelphax striatellus</name>
    <name type="common">Small brown planthopper</name>
    <name type="synonym">Delphax striatella</name>
    <dbReference type="NCBI Taxonomy" id="195883"/>
    <lineage>
        <taxon>Eukaryota</taxon>
        <taxon>Metazoa</taxon>
        <taxon>Ecdysozoa</taxon>
        <taxon>Arthropoda</taxon>
        <taxon>Hexapoda</taxon>
        <taxon>Insecta</taxon>
        <taxon>Pterygota</taxon>
        <taxon>Neoptera</taxon>
        <taxon>Paraneoptera</taxon>
        <taxon>Hemiptera</taxon>
        <taxon>Auchenorrhyncha</taxon>
        <taxon>Fulgoroidea</taxon>
        <taxon>Delphacidae</taxon>
        <taxon>Criomorphinae</taxon>
        <taxon>Laodelphax</taxon>
    </lineage>
</organism>
<dbReference type="InParanoid" id="A0A482WRI2"/>
<dbReference type="STRING" id="195883.A0A482WRI2"/>
<dbReference type="Pfam" id="PF16053">
    <property type="entry name" value="MRP-S34"/>
    <property type="match status" value="1"/>
</dbReference>
<evidence type="ECO:0000313" key="1">
    <source>
        <dbReference type="EMBL" id="RZF35886.1"/>
    </source>
</evidence>
<dbReference type="OrthoDB" id="16434at2759"/>
<dbReference type="GO" id="GO:0005739">
    <property type="term" value="C:mitochondrion"/>
    <property type="evidence" value="ECO:0007669"/>
    <property type="project" value="InterPro"/>
</dbReference>
<reference evidence="1 2" key="1">
    <citation type="journal article" date="2017" name="Gigascience">
        <title>Genome sequence of the small brown planthopper, Laodelphax striatellus.</title>
        <authorList>
            <person name="Zhu J."/>
            <person name="Jiang F."/>
            <person name="Wang X."/>
            <person name="Yang P."/>
            <person name="Bao Y."/>
            <person name="Zhao W."/>
            <person name="Wang W."/>
            <person name="Lu H."/>
            <person name="Wang Q."/>
            <person name="Cui N."/>
            <person name="Li J."/>
            <person name="Chen X."/>
            <person name="Luo L."/>
            <person name="Yu J."/>
            <person name="Kang L."/>
            <person name="Cui F."/>
        </authorList>
    </citation>
    <scope>NUCLEOTIDE SEQUENCE [LARGE SCALE GENOMIC DNA]</scope>
    <source>
        <strain evidence="1">Lst14</strain>
    </source>
</reference>
<dbReference type="PANTHER" id="PTHR28589">
    <property type="entry name" value="28S RIBOSOMAL PROTEIN S34, MITOCHONDRIAL"/>
    <property type="match status" value="1"/>
</dbReference>
<dbReference type="SMR" id="A0A482WRI2"/>
<dbReference type="GO" id="GO:0003735">
    <property type="term" value="F:structural constituent of ribosome"/>
    <property type="evidence" value="ECO:0007669"/>
    <property type="project" value="InterPro"/>
</dbReference>
<dbReference type="PANTHER" id="PTHR28589:SF1">
    <property type="entry name" value="SMALL RIBOSOMAL SUBUNIT PROTEIN MS34"/>
    <property type="match status" value="1"/>
</dbReference>
<gene>
    <name evidence="1" type="ORF">LSTR_LSTR013167</name>
</gene>
<evidence type="ECO:0008006" key="3">
    <source>
        <dbReference type="Google" id="ProtNLM"/>
    </source>
</evidence>
<keyword evidence="2" id="KW-1185">Reference proteome</keyword>
<name>A0A482WRI2_LAOST</name>
<proteinExistence type="predicted"/>
<dbReference type="AlphaFoldDB" id="A0A482WRI2"/>
<dbReference type="InterPro" id="IPR032053">
    <property type="entry name" value="Ribosomal_mS34"/>
</dbReference>
<sequence length="202" mass="23318">MQTPKNVKFIGRTTDFSGKTLWEILGNLKNNGVGRLVQRQMFNRYPEPSYYRIIKVDALPLPSAEDDKDWKRRHYYYYDKSLRKCRVWVEKVFRGRHYPALIEIEAVSYKPDYRLIPRAEEAKLKAAVAATPLRERTAPAAVPFPPLLKTIIMDEMKQKGIELKSEPLLSLTEVLKQGRENIAKIAGEPSESSEYSDKNLSS</sequence>
<comment type="caution">
    <text evidence="1">The sequence shown here is derived from an EMBL/GenBank/DDBJ whole genome shotgun (WGS) entry which is preliminary data.</text>
</comment>
<protein>
    <recommendedName>
        <fullName evidence="3">28S ribosomal protein S34, mitochondrial</fullName>
    </recommendedName>
</protein>
<dbReference type="EMBL" id="QKKF02027359">
    <property type="protein sequence ID" value="RZF35886.1"/>
    <property type="molecule type" value="Genomic_DNA"/>
</dbReference>
<dbReference type="FunCoup" id="A0A482WRI2">
    <property type="interactions" value="250"/>
</dbReference>
<dbReference type="Proteomes" id="UP000291343">
    <property type="component" value="Unassembled WGS sequence"/>
</dbReference>